<dbReference type="InParanoid" id="A0A0C3PKA9"/>
<protein>
    <submittedName>
        <fullName evidence="1">Uncharacterized protein</fullName>
    </submittedName>
</protein>
<dbReference type="EMBL" id="KN831956">
    <property type="protein sequence ID" value="KIO08659.1"/>
    <property type="molecule type" value="Genomic_DNA"/>
</dbReference>
<accession>A0A0C3PKA9</accession>
<reference evidence="1 2" key="1">
    <citation type="submission" date="2014-04" db="EMBL/GenBank/DDBJ databases">
        <authorList>
            <consortium name="DOE Joint Genome Institute"/>
            <person name="Kuo A."/>
            <person name="Kohler A."/>
            <person name="Costa M.D."/>
            <person name="Nagy L.G."/>
            <person name="Floudas D."/>
            <person name="Copeland A."/>
            <person name="Barry K.W."/>
            <person name="Cichocki N."/>
            <person name="Veneault-Fourrey C."/>
            <person name="LaButti K."/>
            <person name="Lindquist E.A."/>
            <person name="Lipzen A."/>
            <person name="Lundell T."/>
            <person name="Morin E."/>
            <person name="Murat C."/>
            <person name="Sun H."/>
            <person name="Tunlid A."/>
            <person name="Henrissat B."/>
            <person name="Grigoriev I.V."/>
            <person name="Hibbett D.S."/>
            <person name="Martin F."/>
            <person name="Nordberg H.P."/>
            <person name="Cantor M.N."/>
            <person name="Hua S.X."/>
        </authorList>
    </citation>
    <scope>NUCLEOTIDE SEQUENCE [LARGE SCALE GENOMIC DNA]</scope>
    <source>
        <strain evidence="1 2">Marx 270</strain>
    </source>
</reference>
<reference evidence="2" key="2">
    <citation type="submission" date="2015-01" db="EMBL/GenBank/DDBJ databases">
        <title>Evolutionary Origins and Diversification of the Mycorrhizal Mutualists.</title>
        <authorList>
            <consortium name="DOE Joint Genome Institute"/>
            <consortium name="Mycorrhizal Genomics Consortium"/>
            <person name="Kohler A."/>
            <person name="Kuo A."/>
            <person name="Nagy L.G."/>
            <person name="Floudas D."/>
            <person name="Copeland A."/>
            <person name="Barry K.W."/>
            <person name="Cichocki N."/>
            <person name="Veneault-Fourrey C."/>
            <person name="LaButti K."/>
            <person name="Lindquist E.A."/>
            <person name="Lipzen A."/>
            <person name="Lundell T."/>
            <person name="Morin E."/>
            <person name="Murat C."/>
            <person name="Riley R."/>
            <person name="Ohm R."/>
            <person name="Sun H."/>
            <person name="Tunlid A."/>
            <person name="Henrissat B."/>
            <person name="Grigoriev I.V."/>
            <person name="Hibbett D.S."/>
            <person name="Martin F."/>
        </authorList>
    </citation>
    <scope>NUCLEOTIDE SEQUENCE [LARGE SCALE GENOMIC DNA]</scope>
    <source>
        <strain evidence="2">Marx 270</strain>
    </source>
</reference>
<dbReference type="HOGENOM" id="CLU_164922_0_0_1"/>
<dbReference type="AlphaFoldDB" id="A0A0C3PKA9"/>
<evidence type="ECO:0000313" key="1">
    <source>
        <dbReference type="EMBL" id="KIO08659.1"/>
    </source>
</evidence>
<evidence type="ECO:0000313" key="2">
    <source>
        <dbReference type="Proteomes" id="UP000054217"/>
    </source>
</evidence>
<gene>
    <name evidence="1" type="ORF">M404DRAFT_133444</name>
</gene>
<dbReference type="OrthoDB" id="2689440at2759"/>
<organism evidence="1 2">
    <name type="scientific">Pisolithus tinctorius Marx 270</name>
    <dbReference type="NCBI Taxonomy" id="870435"/>
    <lineage>
        <taxon>Eukaryota</taxon>
        <taxon>Fungi</taxon>
        <taxon>Dikarya</taxon>
        <taxon>Basidiomycota</taxon>
        <taxon>Agaricomycotina</taxon>
        <taxon>Agaricomycetes</taxon>
        <taxon>Agaricomycetidae</taxon>
        <taxon>Boletales</taxon>
        <taxon>Sclerodermatineae</taxon>
        <taxon>Pisolithaceae</taxon>
        <taxon>Pisolithus</taxon>
    </lineage>
</organism>
<keyword evidence="2" id="KW-1185">Reference proteome</keyword>
<sequence>MQPQPSSSHTIAVISISNMIWHLGDQLVMTFMDPLIVVQTAMQMLYKDSEIPPHHRAFMTCQFSGISNPATIFIVLPDEQSHHAYVADMCHSCASTLARLGLTSVQSSLSLINHLPPVGLAW</sequence>
<dbReference type="Proteomes" id="UP000054217">
    <property type="component" value="Unassembled WGS sequence"/>
</dbReference>
<proteinExistence type="predicted"/>
<name>A0A0C3PKA9_PISTI</name>